<dbReference type="EMBL" id="BPLR01014109">
    <property type="protein sequence ID" value="GIY66362.1"/>
    <property type="molecule type" value="Genomic_DNA"/>
</dbReference>
<comment type="caution">
    <text evidence="1">The sequence shown here is derived from an EMBL/GenBank/DDBJ whole genome shotgun (WGS) entry which is preliminary data.</text>
</comment>
<dbReference type="AlphaFoldDB" id="A0AAV4V7Z5"/>
<proteinExistence type="predicted"/>
<organism evidence="1 2">
    <name type="scientific">Caerostris extrusa</name>
    <name type="common">Bark spider</name>
    <name type="synonym">Caerostris bankana</name>
    <dbReference type="NCBI Taxonomy" id="172846"/>
    <lineage>
        <taxon>Eukaryota</taxon>
        <taxon>Metazoa</taxon>
        <taxon>Ecdysozoa</taxon>
        <taxon>Arthropoda</taxon>
        <taxon>Chelicerata</taxon>
        <taxon>Arachnida</taxon>
        <taxon>Araneae</taxon>
        <taxon>Araneomorphae</taxon>
        <taxon>Entelegynae</taxon>
        <taxon>Araneoidea</taxon>
        <taxon>Araneidae</taxon>
        <taxon>Caerostris</taxon>
    </lineage>
</organism>
<evidence type="ECO:0000313" key="2">
    <source>
        <dbReference type="Proteomes" id="UP001054945"/>
    </source>
</evidence>
<keyword evidence="2" id="KW-1185">Reference proteome</keyword>
<name>A0AAV4V7Z5_CAEEX</name>
<dbReference type="Proteomes" id="UP001054945">
    <property type="component" value="Unassembled WGS sequence"/>
</dbReference>
<gene>
    <name evidence="1" type="ORF">CEXT_683211</name>
</gene>
<accession>A0AAV4V7Z5</accession>
<protein>
    <submittedName>
        <fullName evidence="1">Uncharacterized protein</fullName>
    </submittedName>
</protein>
<evidence type="ECO:0000313" key="1">
    <source>
        <dbReference type="EMBL" id="GIY66362.1"/>
    </source>
</evidence>
<reference evidence="1 2" key="1">
    <citation type="submission" date="2021-06" db="EMBL/GenBank/DDBJ databases">
        <title>Caerostris extrusa draft genome.</title>
        <authorList>
            <person name="Kono N."/>
            <person name="Arakawa K."/>
        </authorList>
    </citation>
    <scope>NUCLEOTIDE SEQUENCE [LARGE SCALE GENOMIC DNA]</scope>
</reference>
<sequence>MHRIYVIAIDYHPDAPDRNSKIPSLRSLHSHCPLTVHHELRYKYVVEKKIFCACYLDFLFSSHTIKTCIKFFTVPHLNVLTQCSFPTYIVRIRSTKLLNLSPHRFILHN</sequence>